<dbReference type="PANTHER" id="PTHR43671:SF13">
    <property type="entry name" value="SERINE_THREONINE-PROTEIN KINASE NEK2"/>
    <property type="match status" value="1"/>
</dbReference>
<feature type="domain" description="Protein kinase" evidence="6">
    <location>
        <begin position="1"/>
        <end position="145"/>
    </location>
</feature>
<proteinExistence type="predicted"/>
<keyword evidence="3" id="KW-0547">Nucleotide-binding</keyword>
<dbReference type="InterPro" id="IPR011009">
    <property type="entry name" value="Kinase-like_dom_sf"/>
</dbReference>
<evidence type="ECO:0000313" key="8">
    <source>
        <dbReference type="Proteomes" id="UP000324800"/>
    </source>
</evidence>
<evidence type="ECO:0000256" key="2">
    <source>
        <dbReference type="ARBA" id="ARBA00022679"/>
    </source>
</evidence>
<dbReference type="PANTHER" id="PTHR43671">
    <property type="entry name" value="SERINE/THREONINE-PROTEIN KINASE NEK"/>
    <property type="match status" value="1"/>
</dbReference>
<keyword evidence="5" id="KW-0067">ATP-binding</keyword>
<dbReference type="InterPro" id="IPR008271">
    <property type="entry name" value="Ser/Thr_kinase_AS"/>
</dbReference>
<reference evidence="7 8" key="1">
    <citation type="submission" date="2019-03" db="EMBL/GenBank/DDBJ databases">
        <title>Single cell metagenomics reveals metabolic interactions within the superorganism composed of flagellate Streblomastix strix and complex community of Bacteroidetes bacteria on its surface.</title>
        <authorList>
            <person name="Treitli S.C."/>
            <person name="Kolisko M."/>
            <person name="Husnik F."/>
            <person name="Keeling P."/>
            <person name="Hampl V."/>
        </authorList>
    </citation>
    <scope>NUCLEOTIDE SEQUENCE [LARGE SCALE GENOMIC DNA]</scope>
    <source>
        <strain evidence="7">ST1C</strain>
    </source>
</reference>
<keyword evidence="2" id="KW-0808">Transferase</keyword>
<evidence type="ECO:0000256" key="3">
    <source>
        <dbReference type="ARBA" id="ARBA00022741"/>
    </source>
</evidence>
<protein>
    <recommendedName>
        <fullName evidence="1">non-specific serine/threonine protein kinase</fullName>
        <ecNumber evidence="1">2.7.11.1</ecNumber>
    </recommendedName>
</protein>
<dbReference type="Gene3D" id="1.10.510.10">
    <property type="entry name" value="Transferase(Phosphotransferase) domain 1"/>
    <property type="match status" value="1"/>
</dbReference>
<dbReference type="PROSITE" id="PS00108">
    <property type="entry name" value="PROTEIN_KINASE_ST"/>
    <property type="match status" value="1"/>
</dbReference>
<gene>
    <name evidence="7" type="ORF">EZS28_038306</name>
</gene>
<dbReference type="SMART" id="SM00220">
    <property type="entry name" value="S_TKc"/>
    <property type="match status" value="1"/>
</dbReference>
<dbReference type="GO" id="GO:0004674">
    <property type="term" value="F:protein serine/threonine kinase activity"/>
    <property type="evidence" value="ECO:0007669"/>
    <property type="project" value="UniProtKB-EC"/>
</dbReference>
<evidence type="ECO:0000256" key="1">
    <source>
        <dbReference type="ARBA" id="ARBA00012513"/>
    </source>
</evidence>
<accession>A0A5J4U6E5</accession>
<dbReference type="AlphaFoldDB" id="A0A5J4U6E5"/>
<dbReference type="OrthoDB" id="68483at2759"/>
<keyword evidence="4" id="KW-0418">Kinase</keyword>
<sequence>MIQIAWNFIIQIVYATNLLHINGIIHRDLKPSNILLNEQNQIILADFGLARNLINGRDYTNGNGGTFDIWAIGVICYELATLRHPFMTENSMFVGNRIESITKVEPAEFPDHVPENMQNLILRMLDKNPKTRITAEQIMQVPEVFASLAKK</sequence>
<evidence type="ECO:0000256" key="5">
    <source>
        <dbReference type="ARBA" id="ARBA00022840"/>
    </source>
</evidence>
<dbReference type="EC" id="2.7.11.1" evidence="1"/>
<dbReference type="EMBL" id="SNRW01019674">
    <property type="protein sequence ID" value="KAA6366167.1"/>
    <property type="molecule type" value="Genomic_DNA"/>
</dbReference>
<dbReference type="Proteomes" id="UP000324800">
    <property type="component" value="Unassembled WGS sequence"/>
</dbReference>
<dbReference type="PROSITE" id="PS50011">
    <property type="entry name" value="PROTEIN_KINASE_DOM"/>
    <property type="match status" value="1"/>
</dbReference>
<dbReference type="GO" id="GO:0005524">
    <property type="term" value="F:ATP binding"/>
    <property type="evidence" value="ECO:0007669"/>
    <property type="project" value="UniProtKB-KW"/>
</dbReference>
<dbReference type="InterPro" id="IPR000719">
    <property type="entry name" value="Prot_kinase_dom"/>
</dbReference>
<comment type="caution">
    <text evidence="7">The sequence shown here is derived from an EMBL/GenBank/DDBJ whole genome shotgun (WGS) entry which is preliminary data.</text>
</comment>
<organism evidence="7 8">
    <name type="scientific">Streblomastix strix</name>
    <dbReference type="NCBI Taxonomy" id="222440"/>
    <lineage>
        <taxon>Eukaryota</taxon>
        <taxon>Metamonada</taxon>
        <taxon>Preaxostyla</taxon>
        <taxon>Oxymonadida</taxon>
        <taxon>Streblomastigidae</taxon>
        <taxon>Streblomastix</taxon>
    </lineage>
</organism>
<evidence type="ECO:0000313" key="7">
    <source>
        <dbReference type="EMBL" id="KAA6366167.1"/>
    </source>
</evidence>
<name>A0A5J4U6E5_9EUKA</name>
<evidence type="ECO:0000256" key="4">
    <source>
        <dbReference type="ARBA" id="ARBA00022777"/>
    </source>
</evidence>
<evidence type="ECO:0000259" key="6">
    <source>
        <dbReference type="PROSITE" id="PS50011"/>
    </source>
</evidence>
<dbReference type="InterPro" id="IPR050660">
    <property type="entry name" value="NEK_Ser/Thr_kinase"/>
</dbReference>
<dbReference type="Pfam" id="PF00069">
    <property type="entry name" value="Pkinase"/>
    <property type="match status" value="2"/>
</dbReference>
<dbReference type="SUPFAM" id="SSF56112">
    <property type="entry name" value="Protein kinase-like (PK-like)"/>
    <property type="match status" value="1"/>
</dbReference>